<accession>A0A926IDY7</accession>
<gene>
    <name evidence="1" type="ORF">H8718_06645</name>
</gene>
<comment type="caution">
    <text evidence="1">The sequence shown here is derived from an EMBL/GenBank/DDBJ whole genome shotgun (WGS) entry which is preliminary data.</text>
</comment>
<protein>
    <submittedName>
        <fullName evidence="1">Uncharacterized protein</fullName>
    </submittedName>
</protein>
<proteinExistence type="predicted"/>
<sequence length="53" mass="6094">MKIEFGTEDTKKHIISQYPYTAGVLSDEGSLIVAKDEKEKIIGFLWSFRRVSM</sequence>
<evidence type="ECO:0000313" key="1">
    <source>
        <dbReference type="EMBL" id="MBC8579203.1"/>
    </source>
</evidence>
<dbReference type="EMBL" id="JACRSY010000008">
    <property type="protein sequence ID" value="MBC8579203.1"/>
    <property type="molecule type" value="Genomic_DNA"/>
</dbReference>
<evidence type="ECO:0000313" key="2">
    <source>
        <dbReference type="Proteomes" id="UP000655830"/>
    </source>
</evidence>
<organism evidence="1 2">
    <name type="scientific">Zhenhengia yiwuensis</name>
    <dbReference type="NCBI Taxonomy" id="2763666"/>
    <lineage>
        <taxon>Bacteria</taxon>
        <taxon>Bacillati</taxon>
        <taxon>Bacillota</taxon>
        <taxon>Clostridia</taxon>
        <taxon>Lachnospirales</taxon>
        <taxon>Lachnospiraceae</taxon>
        <taxon>Zhenhengia</taxon>
    </lineage>
</organism>
<name>A0A926IDY7_9FIRM</name>
<dbReference type="RefSeq" id="WP_249332347.1">
    <property type="nucleotide sequence ID" value="NZ_JACRSY010000008.1"/>
</dbReference>
<dbReference type="Proteomes" id="UP000655830">
    <property type="component" value="Unassembled WGS sequence"/>
</dbReference>
<keyword evidence="2" id="KW-1185">Reference proteome</keyword>
<reference evidence="1" key="1">
    <citation type="submission" date="2020-08" db="EMBL/GenBank/DDBJ databases">
        <title>Genome public.</title>
        <authorList>
            <person name="Liu C."/>
            <person name="Sun Q."/>
        </authorList>
    </citation>
    <scope>NUCLEOTIDE SEQUENCE</scope>
    <source>
        <strain evidence="1">NSJ-12</strain>
    </source>
</reference>
<dbReference type="AlphaFoldDB" id="A0A926IDY7"/>